<evidence type="ECO:0000256" key="1">
    <source>
        <dbReference type="SAM" id="MobiDB-lite"/>
    </source>
</evidence>
<name>G6Y9S5_9HYPH</name>
<feature type="non-terminal residue" evidence="2">
    <location>
        <position position="106"/>
    </location>
</feature>
<dbReference type="Proteomes" id="UP000002949">
    <property type="component" value="Unassembled WGS sequence"/>
</dbReference>
<dbReference type="eggNOG" id="COG0741">
    <property type="taxonomic scope" value="Bacteria"/>
</dbReference>
<gene>
    <name evidence="2" type="ORF">MEA186_13487</name>
</gene>
<protein>
    <submittedName>
        <fullName evidence="2">Lytic transglycosylase catalytic subunit</fullName>
    </submittedName>
</protein>
<accession>G6Y9S5</accession>
<keyword evidence="3" id="KW-1185">Reference proteome</keyword>
<organism evidence="2 3">
    <name type="scientific">Mesorhizobium amorphae CCNWGS0123</name>
    <dbReference type="NCBI Taxonomy" id="1082933"/>
    <lineage>
        <taxon>Bacteria</taxon>
        <taxon>Pseudomonadati</taxon>
        <taxon>Pseudomonadota</taxon>
        <taxon>Alphaproteobacteria</taxon>
        <taxon>Hyphomicrobiales</taxon>
        <taxon>Phyllobacteriaceae</taxon>
        <taxon>Mesorhizobium</taxon>
    </lineage>
</organism>
<proteinExistence type="predicted"/>
<sequence length="106" mass="11145">MPTRRPHRFALLGATLALIPGMAIGGSVDVQLTSAIPMPDLQSQSDPGRQDARPSPSIALLKSGLDRLAANDIGGARQVREALPADSLDRHILAWAIALYGGDQVP</sequence>
<dbReference type="EMBL" id="AGSN01000108">
    <property type="protein sequence ID" value="EHH11436.1"/>
    <property type="molecule type" value="Genomic_DNA"/>
</dbReference>
<reference evidence="2 3" key="1">
    <citation type="journal article" date="2012" name="J. Bacteriol.">
        <title>Draft Genome Sequence of Plant Growth-Promoting Rhizobium Mesorhizobium amorphae, Isolated from Zinc-Lead Mine Tailings.</title>
        <authorList>
            <person name="Hao X."/>
            <person name="Lin Y."/>
            <person name="Johnstone L."/>
            <person name="Baltrus D.A."/>
            <person name="Miller S.J."/>
            <person name="Wei G."/>
            <person name="Rensing C."/>
        </authorList>
    </citation>
    <scope>NUCLEOTIDE SEQUENCE [LARGE SCALE GENOMIC DNA]</scope>
    <source>
        <strain evidence="2 3">CCNWGS0123</strain>
    </source>
</reference>
<dbReference type="AlphaFoldDB" id="G6Y9S5"/>
<evidence type="ECO:0000313" key="3">
    <source>
        <dbReference type="Proteomes" id="UP000002949"/>
    </source>
</evidence>
<evidence type="ECO:0000313" key="2">
    <source>
        <dbReference type="EMBL" id="EHH11436.1"/>
    </source>
</evidence>
<feature type="region of interest" description="Disordered" evidence="1">
    <location>
        <begin position="37"/>
        <end position="56"/>
    </location>
</feature>